<feature type="domain" description="MurNAc-LAA" evidence="2">
    <location>
        <begin position="91"/>
        <end position="210"/>
    </location>
</feature>
<dbReference type="InterPro" id="IPR002508">
    <property type="entry name" value="MurNAc-LAA_cat"/>
</dbReference>
<organism evidence="3">
    <name type="scientific">uncultured Caudovirales phage</name>
    <dbReference type="NCBI Taxonomy" id="2100421"/>
    <lineage>
        <taxon>Viruses</taxon>
        <taxon>Duplodnaviria</taxon>
        <taxon>Heunggongvirae</taxon>
        <taxon>Uroviricota</taxon>
        <taxon>Caudoviricetes</taxon>
        <taxon>Peduoviridae</taxon>
        <taxon>Maltschvirus</taxon>
        <taxon>Maltschvirus maltsch</taxon>
    </lineage>
</organism>
<dbReference type="CDD" id="cd02696">
    <property type="entry name" value="MurNAc-LAA"/>
    <property type="match status" value="1"/>
</dbReference>
<evidence type="ECO:0000256" key="1">
    <source>
        <dbReference type="ARBA" id="ARBA00022801"/>
    </source>
</evidence>
<reference evidence="3" key="1">
    <citation type="submission" date="2020-04" db="EMBL/GenBank/DDBJ databases">
        <authorList>
            <person name="Chiriac C."/>
            <person name="Salcher M."/>
            <person name="Ghai R."/>
            <person name="Kavagutti S V."/>
        </authorList>
    </citation>
    <scope>NUCLEOTIDE SEQUENCE</scope>
</reference>
<dbReference type="SUPFAM" id="SSF53187">
    <property type="entry name" value="Zn-dependent exopeptidases"/>
    <property type="match status" value="1"/>
</dbReference>
<evidence type="ECO:0000259" key="2">
    <source>
        <dbReference type="SMART" id="SM00646"/>
    </source>
</evidence>
<dbReference type="Gene3D" id="3.40.630.40">
    <property type="entry name" value="Zn-dependent exopeptidases"/>
    <property type="match status" value="1"/>
</dbReference>
<protein>
    <submittedName>
        <fullName evidence="3">AmiC N-acetylmuramoyl-L-alanine amidase</fullName>
    </submittedName>
</protein>
<dbReference type="GO" id="GO:0008745">
    <property type="term" value="F:N-acetylmuramoyl-L-alanine amidase activity"/>
    <property type="evidence" value="ECO:0007669"/>
    <property type="project" value="InterPro"/>
</dbReference>
<dbReference type="PANTHER" id="PTHR30404:SF0">
    <property type="entry name" value="N-ACETYLMURAMOYL-L-ALANINE AMIDASE AMIC"/>
    <property type="match status" value="1"/>
</dbReference>
<dbReference type="EMBL" id="LR796437">
    <property type="protein sequence ID" value="CAB4144632.1"/>
    <property type="molecule type" value="Genomic_DNA"/>
</dbReference>
<accession>A0A6J5MED5</accession>
<gene>
    <name evidence="3" type="ORF">UFOVP458_50</name>
</gene>
<proteinExistence type="predicted"/>
<dbReference type="PANTHER" id="PTHR30404">
    <property type="entry name" value="N-ACETYLMURAMOYL-L-ALANINE AMIDASE"/>
    <property type="match status" value="1"/>
</dbReference>
<dbReference type="Pfam" id="PF01520">
    <property type="entry name" value="Amidase_3"/>
    <property type="match status" value="1"/>
</dbReference>
<dbReference type="InterPro" id="IPR050695">
    <property type="entry name" value="N-acetylmuramoyl_amidase_3"/>
</dbReference>
<dbReference type="GO" id="GO:0009253">
    <property type="term" value="P:peptidoglycan catabolic process"/>
    <property type="evidence" value="ECO:0007669"/>
    <property type="project" value="InterPro"/>
</dbReference>
<dbReference type="SMART" id="SM00646">
    <property type="entry name" value="Ami_3"/>
    <property type="match status" value="1"/>
</dbReference>
<sequence>MDKKEFCIFLDAGHGGINPKVKLPNGYTTFPSKCSQHNNGKFHSYGWFFEGVFNRAVTNLIEQYLNDWGMTTMKVYDEIIDTPLSKRVQKANFAAKNYSRSLYLSIHGNAAENKSARGWEAFTSRGQTQSDIYAEYLYKEVKKSYPNWVFRSDLSDGDHDKEERFYVLSKTLMPSVLSENGFFTNFQDAKMMFDPSFQNTIAKCHAKAVIDYAESMGVIMF</sequence>
<evidence type="ECO:0000313" key="3">
    <source>
        <dbReference type="EMBL" id="CAB4144632.1"/>
    </source>
</evidence>
<name>A0A6J5MED5_9CAUD</name>
<keyword evidence="1" id="KW-0378">Hydrolase</keyword>